<name>A0ABS0TA47_9STAP</name>
<dbReference type="PANTHER" id="PTHR30146">
    <property type="entry name" value="LACI-RELATED TRANSCRIPTIONAL REPRESSOR"/>
    <property type="match status" value="1"/>
</dbReference>
<reference evidence="6 7" key="1">
    <citation type="submission" date="2020-04" db="EMBL/GenBank/DDBJ databases">
        <title>Staphylococcus species from domestic dog.</title>
        <authorList>
            <person name="Paterson G.K."/>
        </authorList>
    </citation>
    <scope>NUCLEOTIDE SEQUENCE [LARGE SCALE GENOMIC DNA]</scope>
    <source>
        <strain evidence="6 7">H16/1A</strain>
    </source>
</reference>
<keyword evidence="3" id="KW-0238">DNA-binding</keyword>
<keyword evidence="1" id="KW-0678">Repressor</keyword>
<dbReference type="Proteomes" id="UP000751852">
    <property type="component" value="Unassembled WGS sequence"/>
</dbReference>
<proteinExistence type="predicted"/>
<evidence type="ECO:0000256" key="1">
    <source>
        <dbReference type="ARBA" id="ARBA00022491"/>
    </source>
</evidence>
<dbReference type="InterPro" id="IPR046335">
    <property type="entry name" value="LacI/GalR-like_sensor"/>
</dbReference>
<sequence>MKKVSIKDVAKEAGVSLTTVSLILNQRPKKFPQTTVDRVLAARDKLGYIPNQNAQQLRKAHIRLIGVIIPSLTNPFFSSVIQSMEDHKPDHVDLFFLSTSEAQIEENIKHLVERGMDGLIIARFIHHPVDIDAYLKKHHVPYIVLDQSEDHDFTDVIRTNEWEGGRLAAEHLVKLNHKQLAIVHPELLMANMHERVKGFEAYCEIHGQAMPLKIATTLSMDGGKAIVPKLIESGVTAAFAINDEMAIGIMRGLAEQGLRVPEDFSVIGYDDIAISQFLTPALTTVAQPMSRIGATAIQLMLKKIKSPEAELEKVALENQLIVRETTQRI</sequence>
<dbReference type="InterPro" id="IPR028082">
    <property type="entry name" value="Peripla_BP_I"/>
</dbReference>
<dbReference type="SUPFAM" id="SSF47413">
    <property type="entry name" value="lambda repressor-like DNA-binding domains"/>
    <property type="match status" value="1"/>
</dbReference>
<protein>
    <submittedName>
        <fullName evidence="6">LacI family transcriptional regulator</fullName>
    </submittedName>
</protein>
<organism evidence="6 7">
    <name type="scientific">Staphylococcus canis</name>
    <dbReference type="NCBI Taxonomy" id="2724942"/>
    <lineage>
        <taxon>Bacteria</taxon>
        <taxon>Bacillati</taxon>
        <taxon>Bacillota</taxon>
        <taxon>Bacilli</taxon>
        <taxon>Bacillales</taxon>
        <taxon>Staphylococcaceae</taxon>
        <taxon>Staphylococcus</taxon>
    </lineage>
</organism>
<evidence type="ECO:0000313" key="6">
    <source>
        <dbReference type="EMBL" id="MBI5974841.1"/>
    </source>
</evidence>
<keyword evidence="7" id="KW-1185">Reference proteome</keyword>
<dbReference type="Pfam" id="PF00356">
    <property type="entry name" value="LacI"/>
    <property type="match status" value="1"/>
</dbReference>
<evidence type="ECO:0000259" key="5">
    <source>
        <dbReference type="PROSITE" id="PS50932"/>
    </source>
</evidence>
<dbReference type="InterPro" id="IPR000843">
    <property type="entry name" value="HTH_LacI"/>
</dbReference>
<dbReference type="PROSITE" id="PS50932">
    <property type="entry name" value="HTH_LACI_2"/>
    <property type="match status" value="1"/>
</dbReference>
<accession>A0ABS0TA47</accession>
<evidence type="ECO:0000256" key="4">
    <source>
        <dbReference type="ARBA" id="ARBA00023163"/>
    </source>
</evidence>
<dbReference type="SMART" id="SM00354">
    <property type="entry name" value="HTH_LACI"/>
    <property type="match status" value="1"/>
</dbReference>
<gene>
    <name evidence="6" type="ORF">HHH54_04400</name>
</gene>
<dbReference type="NCBIfam" id="NF047341">
    <property type="entry name" value="lactose_RbsR"/>
    <property type="match status" value="1"/>
</dbReference>
<feature type="domain" description="HTH lacI-type" evidence="5">
    <location>
        <begin position="4"/>
        <end position="59"/>
    </location>
</feature>
<dbReference type="PRINTS" id="PR00036">
    <property type="entry name" value="HTHLACI"/>
</dbReference>
<keyword evidence="2" id="KW-0805">Transcription regulation</keyword>
<dbReference type="PROSITE" id="PS00356">
    <property type="entry name" value="HTH_LACI_1"/>
    <property type="match status" value="1"/>
</dbReference>
<dbReference type="SUPFAM" id="SSF53822">
    <property type="entry name" value="Periplasmic binding protein-like I"/>
    <property type="match status" value="1"/>
</dbReference>
<comment type="caution">
    <text evidence="6">The sequence shown here is derived from an EMBL/GenBank/DDBJ whole genome shotgun (WGS) entry which is preliminary data.</text>
</comment>
<dbReference type="EMBL" id="JABANU010000008">
    <property type="protein sequence ID" value="MBI5974841.1"/>
    <property type="molecule type" value="Genomic_DNA"/>
</dbReference>
<dbReference type="InterPro" id="IPR010982">
    <property type="entry name" value="Lambda_DNA-bd_dom_sf"/>
</dbReference>
<dbReference type="Pfam" id="PF13377">
    <property type="entry name" value="Peripla_BP_3"/>
    <property type="match status" value="1"/>
</dbReference>
<dbReference type="CDD" id="cd01392">
    <property type="entry name" value="HTH_LacI"/>
    <property type="match status" value="1"/>
</dbReference>
<evidence type="ECO:0000313" key="7">
    <source>
        <dbReference type="Proteomes" id="UP000751852"/>
    </source>
</evidence>
<dbReference type="RefSeq" id="WP_198617626.1">
    <property type="nucleotide sequence ID" value="NZ_JABANU010000008.1"/>
</dbReference>
<dbReference type="Gene3D" id="1.10.260.40">
    <property type="entry name" value="lambda repressor-like DNA-binding domains"/>
    <property type="match status" value="1"/>
</dbReference>
<dbReference type="PANTHER" id="PTHR30146:SF148">
    <property type="entry name" value="HTH-TYPE TRANSCRIPTIONAL REPRESSOR PURR-RELATED"/>
    <property type="match status" value="1"/>
</dbReference>
<keyword evidence="4" id="KW-0804">Transcription</keyword>
<evidence type="ECO:0000256" key="2">
    <source>
        <dbReference type="ARBA" id="ARBA00023015"/>
    </source>
</evidence>
<evidence type="ECO:0000256" key="3">
    <source>
        <dbReference type="ARBA" id="ARBA00023125"/>
    </source>
</evidence>
<dbReference type="Gene3D" id="3.40.50.2300">
    <property type="match status" value="2"/>
</dbReference>